<evidence type="ECO:0008006" key="3">
    <source>
        <dbReference type="Google" id="ProtNLM"/>
    </source>
</evidence>
<proteinExistence type="predicted"/>
<reference evidence="1 2" key="1">
    <citation type="journal article" date="2021" name="bioRxiv">
        <title>Chromosome-scale and haplotype-resolved genome assembly of a tetraploid potato cultivar.</title>
        <authorList>
            <person name="Sun H."/>
            <person name="Jiao W.-B."/>
            <person name="Krause K."/>
            <person name="Campoy J.A."/>
            <person name="Goel M."/>
            <person name="Folz-Donahue K."/>
            <person name="Kukat C."/>
            <person name="Huettel B."/>
            <person name="Schneeberger K."/>
        </authorList>
    </citation>
    <scope>NUCLEOTIDE SEQUENCE [LARGE SCALE GENOMIC DNA]</scope>
    <source>
        <strain evidence="1">SolTubOtavaFocal</strain>
        <tissue evidence="1">Leaves</tissue>
    </source>
</reference>
<evidence type="ECO:0000313" key="1">
    <source>
        <dbReference type="EMBL" id="KAH0781654.1"/>
    </source>
</evidence>
<dbReference type="Proteomes" id="UP000826656">
    <property type="component" value="Unassembled WGS sequence"/>
</dbReference>
<dbReference type="EMBL" id="JAIVGD010000001">
    <property type="protein sequence ID" value="KAH0781654.1"/>
    <property type="molecule type" value="Genomic_DNA"/>
</dbReference>
<comment type="caution">
    <text evidence="1">The sequence shown here is derived from an EMBL/GenBank/DDBJ whole genome shotgun (WGS) entry which is preliminary data.</text>
</comment>
<organism evidence="1 2">
    <name type="scientific">Solanum tuberosum</name>
    <name type="common">Potato</name>
    <dbReference type="NCBI Taxonomy" id="4113"/>
    <lineage>
        <taxon>Eukaryota</taxon>
        <taxon>Viridiplantae</taxon>
        <taxon>Streptophyta</taxon>
        <taxon>Embryophyta</taxon>
        <taxon>Tracheophyta</taxon>
        <taxon>Spermatophyta</taxon>
        <taxon>Magnoliopsida</taxon>
        <taxon>eudicotyledons</taxon>
        <taxon>Gunneridae</taxon>
        <taxon>Pentapetalae</taxon>
        <taxon>asterids</taxon>
        <taxon>lamiids</taxon>
        <taxon>Solanales</taxon>
        <taxon>Solanaceae</taxon>
        <taxon>Solanoideae</taxon>
        <taxon>Solaneae</taxon>
        <taxon>Solanum</taxon>
    </lineage>
</organism>
<sequence>MAMEPLFSDHSPLGLIVEDQRDTQKIPFRFYNCIGKHQKFKEEVHVGWQIKGGGLKGIWKNLKLIRREMQKLNTNEFMGVADRVQRIKRELIHMQTNMRDITIIRRMNEIKQKVVEFYQKLLGKNTRHMPAAQPEVFKVRSRLNKMQQPKLIQTFTEDDVKAALGTLKH</sequence>
<accession>A0ABQ7WLS7</accession>
<evidence type="ECO:0000313" key="2">
    <source>
        <dbReference type="Proteomes" id="UP000826656"/>
    </source>
</evidence>
<name>A0ABQ7WLS7_SOLTU</name>
<keyword evidence="2" id="KW-1185">Reference proteome</keyword>
<gene>
    <name evidence="1" type="ORF">KY290_001252</name>
</gene>
<protein>
    <recommendedName>
        <fullName evidence="3">Endonuclease/exonuclease/phosphatase</fullName>
    </recommendedName>
</protein>